<dbReference type="InterPro" id="IPR000847">
    <property type="entry name" value="LysR_HTH_N"/>
</dbReference>
<dbReference type="CDD" id="cd05466">
    <property type="entry name" value="PBP2_LTTR_substrate"/>
    <property type="match status" value="1"/>
</dbReference>
<dbReference type="SUPFAM" id="SSF46785">
    <property type="entry name" value="Winged helix' DNA-binding domain"/>
    <property type="match status" value="1"/>
</dbReference>
<accession>A0A7X3FLK5</accession>
<sequence length="311" mass="35047">MDIKQLITFMRAADLLNFTQTAQELNFAQSSVTAQIKALESELGAPLFERLGKRLTLTEAGRQFREYAARMIQLSEEAKIAVQGDDFQSGTLIIGAQESMCTYRLPPLLQEFKARFPRVKLIFKPAHSDASAREQLHSGQLDAAFILDGSRPPESLTIKLLIQEQLLMVASPQHPLLAHDELTPLHFARETLLLTENGCSYRTLLEDYFREAGVNPVNKLEFVSIEAIKQCVIANLGIALLPAMAVRKDLEEERMKELPWNNQAAPLFIQLAWHKDKWISPPLKAFIELAEHQLAVKTDRPAVNSPENPLR</sequence>
<keyword evidence="2" id="KW-0805">Transcription regulation</keyword>
<evidence type="ECO:0000256" key="4">
    <source>
        <dbReference type="ARBA" id="ARBA00023163"/>
    </source>
</evidence>
<dbReference type="Pfam" id="PF03466">
    <property type="entry name" value="LysR_substrate"/>
    <property type="match status" value="1"/>
</dbReference>
<keyword evidence="4" id="KW-0804">Transcription</keyword>
<name>A0A7X3FLK5_9BACL</name>
<dbReference type="SUPFAM" id="SSF53850">
    <property type="entry name" value="Periplasmic binding protein-like II"/>
    <property type="match status" value="1"/>
</dbReference>
<evidence type="ECO:0000256" key="2">
    <source>
        <dbReference type="ARBA" id="ARBA00023015"/>
    </source>
</evidence>
<dbReference type="Gene3D" id="1.10.10.10">
    <property type="entry name" value="Winged helix-like DNA-binding domain superfamily/Winged helix DNA-binding domain"/>
    <property type="match status" value="1"/>
</dbReference>
<dbReference type="GO" id="GO:0000976">
    <property type="term" value="F:transcription cis-regulatory region binding"/>
    <property type="evidence" value="ECO:0007669"/>
    <property type="project" value="TreeGrafter"/>
</dbReference>
<evidence type="ECO:0000259" key="5">
    <source>
        <dbReference type="PROSITE" id="PS50931"/>
    </source>
</evidence>
<dbReference type="Proteomes" id="UP000490800">
    <property type="component" value="Unassembled WGS sequence"/>
</dbReference>
<dbReference type="PANTHER" id="PTHR30126">
    <property type="entry name" value="HTH-TYPE TRANSCRIPTIONAL REGULATOR"/>
    <property type="match status" value="1"/>
</dbReference>
<dbReference type="FunFam" id="1.10.10.10:FF:000001">
    <property type="entry name" value="LysR family transcriptional regulator"/>
    <property type="match status" value="1"/>
</dbReference>
<dbReference type="Pfam" id="PF00126">
    <property type="entry name" value="HTH_1"/>
    <property type="match status" value="1"/>
</dbReference>
<dbReference type="EMBL" id="RHLK01000016">
    <property type="protein sequence ID" value="MVP01890.1"/>
    <property type="molecule type" value="Genomic_DNA"/>
</dbReference>
<dbReference type="PANTHER" id="PTHR30126:SF100">
    <property type="entry name" value="LYSR-FAMILY TRANSCRIPTIONAL REGULATOR"/>
    <property type="match status" value="1"/>
</dbReference>
<dbReference type="PRINTS" id="PR00039">
    <property type="entry name" value="HTHLYSR"/>
</dbReference>
<dbReference type="RefSeq" id="WP_157338418.1">
    <property type="nucleotide sequence ID" value="NZ_RHLK01000016.1"/>
</dbReference>
<comment type="similarity">
    <text evidence="1">Belongs to the LysR transcriptional regulatory family.</text>
</comment>
<proteinExistence type="inferred from homology"/>
<dbReference type="InterPro" id="IPR036390">
    <property type="entry name" value="WH_DNA-bd_sf"/>
</dbReference>
<evidence type="ECO:0000256" key="3">
    <source>
        <dbReference type="ARBA" id="ARBA00023125"/>
    </source>
</evidence>
<reference evidence="6 7" key="1">
    <citation type="journal article" date="2019" name="Microorganisms">
        <title>Paenibacillus lutrae sp. nov., A Chitinolytic Species Isolated from A River Otter in Castril Natural Park, Granada, Spain.</title>
        <authorList>
            <person name="Rodriguez M."/>
            <person name="Reina J.C."/>
            <person name="Bejar V."/>
            <person name="Llamas I."/>
        </authorList>
    </citation>
    <scope>NUCLEOTIDE SEQUENCE [LARGE SCALE GENOMIC DNA]</scope>
    <source>
        <strain evidence="6 7">N10</strain>
    </source>
</reference>
<keyword evidence="3" id="KW-0238">DNA-binding</keyword>
<evidence type="ECO:0000256" key="1">
    <source>
        <dbReference type="ARBA" id="ARBA00009437"/>
    </source>
</evidence>
<dbReference type="Gene3D" id="3.40.190.290">
    <property type="match status" value="1"/>
</dbReference>
<evidence type="ECO:0000313" key="6">
    <source>
        <dbReference type="EMBL" id="MVP01890.1"/>
    </source>
</evidence>
<dbReference type="OrthoDB" id="9803735at2"/>
<dbReference type="GO" id="GO:0003700">
    <property type="term" value="F:DNA-binding transcription factor activity"/>
    <property type="evidence" value="ECO:0007669"/>
    <property type="project" value="InterPro"/>
</dbReference>
<dbReference type="InterPro" id="IPR036388">
    <property type="entry name" value="WH-like_DNA-bd_sf"/>
</dbReference>
<keyword evidence="7" id="KW-1185">Reference proteome</keyword>
<dbReference type="InterPro" id="IPR005119">
    <property type="entry name" value="LysR_subst-bd"/>
</dbReference>
<gene>
    <name evidence="6" type="ORF">EDM21_20635</name>
</gene>
<dbReference type="AlphaFoldDB" id="A0A7X3FLK5"/>
<evidence type="ECO:0000313" key="7">
    <source>
        <dbReference type="Proteomes" id="UP000490800"/>
    </source>
</evidence>
<protein>
    <submittedName>
        <fullName evidence="6">LysR family transcriptional regulator</fullName>
    </submittedName>
</protein>
<comment type="caution">
    <text evidence="6">The sequence shown here is derived from an EMBL/GenBank/DDBJ whole genome shotgun (WGS) entry which is preliminary data.</text>
</comment>
<dbReference type="PROSITE" id="PS50931">
    <property type="entry name" value="HTH_LYSR"/>
    <property type="match status" value="1"/>
</dbReference>
<feature type="domain" description="HTH lysR-type" evidence="5">
    <location>
        <begin position="1"/>
        <end position="58"/>
    </location>
</feature>
<organism evidence="6 7">
    <name type="scientific">Paenibacillus lutrae</name>
    <dbReference type="NCBI Taxonomy" id="2078573"/>
    <lineage>
        <taxon>Bacteria</taxon>
        <taxon>Bacillati</taxon>
        <taxon>Bacillota</taxon>
        <taxon>Bacilli</taxon>
        <taxon>Bacillales</taxon>
        <taxon>Paenibacillaceae</taxon>
        <taxon>Paenibacillus</taxon>
    </lineage>
</organism>